<keyword evidence="2" id="KW-1133">Transmembrane helix</keyword>
<evidence type="ECO:0000256" key="1">
    <source>
        <dbReference type="SAM" id="MobiDB-lite"/>
    </source>
</evidence>
<organism evidence="3 4">
    <name type="scientific">Paenibacillus faecis</name>
    <dbReference type="NCBI Taxonomy" id="862114"/>
    <lineage>
        <taxon>Bacteria</taxon>
        <taxon>Bacillati</taxon>
        <taxon>Bacillota</taxon>
        <taxon>Bacilli</taxon>
        <taxon>Bacillales</taxon>
        <taxon>Paenibacillaceae</taxon>
        <taxon>Paenibacillus</taxon>
    </lineage>
</organism>
<dbReference type="EMBL" id="VSDO01000001">
    <property type="protein sequence ID" value="TYA15360.1"/>
    <property type="molecule type" value="Genomic_DNA"/>
</dbReference>
<keyword evidence="2" id="KW-0472">Membrane</keyword>
<accession>A0A5D0D017</accession>
<proteinExistence type="predicted"/>
<dbReference type="OrthoDB" id="2085330at2"/>
<reference evidence="3 4" key="1">
    <citation type="submission" date="2019-08" db="EMBL/GenBank/DDBJ databases">
        <title>Genome sequencing of Paenibacillus faecis DSM 23593(T).</title>
        <authorList>
            <person name="Kook J.-K."/>
            <person name="Park S.-N."/>
            <person name="Lim Y.K."/>
        </authorList>
    </citation>
    <scope>NUCLEOTIDE SEQUENCE [LARGE SCALE GENOMIC DNA]</scope>
    <source>
        <strain evidence="3 4">DSM 23593</strain>
    </source>
</reference>
<keyword evidence="4" id="KW-1185">Reference proteome</keyword>
<feature type="transmembrane region" description="Helical" evidence="2">
    <location>
        <begin position="7"/>
        <end position="31"/>
    </location>
</feature>
<dbReference type="AlphaFoldDB" id="A0A5D0D017"/>
<dbReference type="Proteomes" id="UP000325218">
    <property type="component" value="Unassembled WGS sequence"/>
</dbReference>
<protein>
    <submittedName>
        <fullName evidence="3">Uncharacterized protein</fullName>
    </submittedName>
</protein>
<dbReference type="RefSeq" id="WP_148450950.1">
    <property type="nucleotide sequence ID" value="NZ_VSDO01000001.1"/>
</dbReference>
<evidence type="ECO:0000313" key="3">
    <source>
        <dbReference type="EMBL" id="TYA15360.1"/>
    </source>
</evidence>
<feature type="region of interest" description="Disordered" evidence="1">
    <location>
        <begin position="80"/>
        <end position="112"/>
    </location>
</feature>
<sequence length="172" mass="20312">MRAFAKSILISILVTVAIIVFTNFIYFFPWYTTLIVETFHVSQKVASDNYLKKDYRDEVLEELQKRPIFNQRPDDIQISVRKVKDDDDEHSAEGDTDAKVYENLDDDSKPYRQRGKPVTITLSAVYPFKMKLWGKEIEQEFPVSFTMKTIGLKHYKDLPYDEYQREYTTGDE</sequence>
<keyword evidence="2" id="KW-0812">Transmembrane</keyword>
<name>A0A5D0D017_9BACL</name>
<feature type="compositionally biased region" description="Basic and acidic residues" evidence="1">
    <location>
        <begin position="91"/>
        <end position="110"/>
    </location>
</feature>
<evidence type="ECO:0000313" key="4">
    <source>
        <dbReference type="Proteomes" id="UP000325218"/>
    </source>
</evidence>
<gene>
    <name evidence="3" type="ORF">FRY98_06965</name>
</gene>
<comment type="caution">
    <text evidence="3">The sequence shown here is derived from an EMBL/GenBank/DDBJ whole genome shotgun (WGS) entry which is preliminary data.</text>
</comment>
<evidence type="ECO:0000256" key="2">
    <source>
        <dbReference type="SAM" id="Phobius"/>
    </source>
</evidence>